<comment type="caution">
    <text evidence="1">The sequence shown here is derived from an EMBL/GenBank/DDBJ whole genome shotgun (WGS) entry which is preliminary data.</text>
</comment>
<dbReference type="EMBL" id="JAQQWP010000002">
    <property type="protein sequence ID" value="KAK8129680.1"/>
    <property type="molecule type" value="Genomic_DNA"/>
</dbReference>
<evidence type="ECO:0000313" key="1">
    <source>
        <dbReference type="EMBL" id="KAK8129680.1"/>
    </source>
</evidence>
<evidence type="ECO:0008006" key="3">
    <source>
        <dbReference type="Google" id="ProtNLM"/>
    </source>
</evidence>
<evidence type="ECO:0000313" key="2">
    <source>
        <dbReference type="Proteomes" id="UP001392437"/>
    </source>
</evidence>
<accession>A0AAW0R7D5</accession>
<gene>
    <name evidence="1" type="ORF">PG999_002060</name>
</gene>
<reference evidence="1 2" key="1">
    <citation type="submission" date="2023-01" db="EMBL/GenBank/DDBJ databases">
        <title>Analysis of 21 Apiospora genomes using comparative genomics revels a genus with tremendous synthesis potential of carbohydrate active enzymes and secondary metabolites.</title>
        <authorList>
            <person name="Sorensen T."/>
        </authorList>
    </citation>
    <scope>NUCLEOTIDE SEQUENCE [LARGE SCALE GENOMIC DNA]</scope>
    <source>
        <strain evidence="1 2">CBS 117206</strain>
    </source>
</reference>
<dbReference type="Proteomes" id="UP001392437">
    <property type="component" value="Unassembled WGS sequence"/>
</dbReference>
<keyword evidence="2" id="KW-1185">Reference proteome</keyword>
<dbReference type="AlphaFoldDB" id="A0AAW0R7D5"/>
<name>A0AAW0R7D5_9PEZI</name>
<organism evidence="1 2">
    <name type="scientific">Apiospora kogelbergensis</name>
    <dbReference type="NCBI Taxonomy" id="1337665"/>
    <lineage>
        <taxon>Eukaryota</taxon>
        <taxon>Fungi</taxon>
        <taxon>Dikarya</taxon>
        <taxon>Ascomycota</taxon>
        <taxon>Pezizomycotina</taxon>
        <taxon>Sordariomycetes</taxon>
        <taxon>Xylariomycetidae</taxon>
        <taxon>Amphisphaeriales</taxon>
        <taxon>Apiosporaceae</taxon>
        <taxon>Apiospora</taxon>
    </lineage>
</organism>
<proteinExistence type="predicted"/>
<sequence>MPPVRRNPMAPSARWTQEKTESLLNAFGKTFTKTATVEQKQSIEARMRENGYECSWEGVRRNLVQSHRPKLPSSQILIPPAAMSNYKPQVRRNAYVSWDADKHKDILIVFVNYFKPTIAQWDDIHGMLKDMGHAYTRSCLRPIAFTVS</sequence>
<protein>
    <recommendedName>
        <fullName evidence="3">Clr5 domain-containing protein</fullName>
    </recommendedName>
</protein>